<keyword evidence="1" id="KW-0472">Membrane</keyword>
<evidence type="ECO:0000256" key="1">
    <source>
        <dbReference type="SAM" id="Phobius"/>
    </source>
</evidence>
<accession>A0A5K3EGU2</accession>
<reference evidence="2" key="1">
    <citation type="submission" date="2019-11" db="UniProtKB">
        <authorList>
            <consortium name="WormBaseParasite"/>
        </authorList>
    </citation>
    <scope>IDENTIFICATION</scope>
</reference>
<keyword evidence="1" id="KW-1133">Transmembrane helix</keyword>
<dbReference type="WBParaSite" id="MCU_000432-RB">
    <property type="protein sequence ID" value="MCU_000432-RB"/>
    <property type="gene ID" value="MCU_000432"/>
</dbReference>
<sequence>DELSNTLRIQYLLQEEASVLQFAICNELAEGRVSNDIDPVRTFKPDLVYSRQRWTLKVNGRTRVTPVYLNIYSKFDEKLASPLFDQDILIFANADNHSRNVQYHEATDFSISLQLPLLFTLSEGKDAEHGLRRLLVFVQDCFHVHKLQLLMFADEISPDRMMWDATSQDIFGGKINSFKNSTSQKTMRSLIARIFSTGDVDFIHYLVLLCFVATAVIVILVLNILICLIERRRRYRLRGVSFKHLHLKDANDEEFIVISGGKSSRSESGYMPLGFKSSLFHLRQSTSPVQGFTFAKKAILVTYICFRVFYTFIFTFSVALSILFSFWPPVGVDKPRFHSSWDDDVLPPGSKLETFRLEAEAAKILKRQSTKATQLVHVCQDQMIRQVIDVTREVDRTVQEILETELNPQKPRDNVFRLLETFVFLEMKDLNPAVQDYVGQLRTDLDNSVMPEVVRFSELLSSVYASQWLLFAKRMIKNTSVPQIVSSPGAHLAPTPEHLSALRLTKSVIDFARQFGFAEAESFLFVPTLITTQLEDTVLNKIPSKNFQPNFLASVYMQPELAAHGKFKKPQTLYRDTFKPLESRSFATIDDHDAIVQPNEGQTPKDSPNIFSRFAVKQPHKDKVAGGSFMSHLLPMSLGQLRLTFFFIDCYLIVTRFYNTYPILREILAGRTLVVDAATYFGTQSGLPPQHNRANGKVKQDDSKPVECSVFHQETYFHCAHSSKPMIRRKDPSWKCQQNHLNLPKSFFRPIQSVHEVTGATVSPLQMTFARTNQIIFIFFGCSSILLLAIFAISTDYQLLRVPNRIFCPSNKDENRRAILGDDFYKQSERLIYEHVQSLNEAILAKTLLNEQRLRRRMLRFTAQFNHDLKHFELQLRTETCQISSLFAQAKWPPDPKSVKTTSSLATGCLTPTWKQLNVENLLRQKLCQFLPLRPSRLPRFSDNHSQGSQRRILISKPFTYLWRALANWVSGSVCDTQDPYVVSQFLAIVLFIAVVMLGLVGIFHSAGVMCHILHRGNPTLGQRGLHLLSSVPPPLKHKFGPPRVYSAIDIEALHASPASSQSMVLSGAKREDTACFGVAATLNDVHQIVLFSNSPQRQPTLVISSEYSPQVCRSNSQQTES</sequence>
<evidence type="ECO:0000313" key="2">
    <source>
        <dbReference type="WBParaSite" id="MCU_000432-RB"/>
    </source>
</evidence>
<dbReference type="AlphaFoldDB" id="A0A5K3EGU2"/>
<organism evidence="2">
    <name type="scientific">Mesocestoides corti</name>
    <name type="common">Flatworm</name>
    <dbReference type="NCBI Taxonomy" id="53468"/>
    <lineage>
        <taxon>Eukaryota</taxon>
        <taxon>Metazoa</taxon>
        <taxon>Spiralia</taxon>
        <taxon>Lophotrochozoa</taxon>
        <taxon>Platyhelminthes</taxon>
        <taxon>Cestoda</taxon>
        <taxon>Eucestoda</taxon>
        <taxon>Cyclophyllidea</taxon>
        <taxon>Mesocestoididae</taxon>
        <taxon>Mesocestoides</taxon>
    </lineage>
</organism>
<feature type="transmembrane region" description="Helical" evidence="1">
    <location>
        <begin position="775"/>
        <end position="795"/>
    </location>
</feature>
<keyword evidence="1" id="KW-0812">Transmembrane</keyword>
<name>A0A5K3EGU2_MESCO</name>
<feature type="transmembrane region" description="Helical" evidence="1">
    <location>
        <begin position="202"/>
        <end position="229"/>
    </location>
</feature>
<protein>
    <submittedName>
        <fullName evidence="2">Transmembrane protein 231</fullName>
    </submittedName>
</protein>
<proteinExistence type="predicted"/>
<feature type="transmembrane region" description="Helical" evidence="1">
    <location>
        <begin position="304"/>
        <end position="327"/>
    </location>
</feature>
<feature type="transmembrane region" description="Helical" evidence="1">
    <location>
        <begin position="986"/>
        <end position="1007"/>
    </location>
</feature>